<evidence type="ECO:0000313" key="1">
    <source>
        <dbReference type="EMBL" id="MEM5400829.1"/>
    </source>
</evidence>
<dbReference type="Proteomes" id="UP001392318">
    <property type="component" value="Unassembled WGS sequence"/>
</dbReference>
<gene>
    <name evidence="1" type="ORF">VSR83_12120</name>
</gene>
<keyword evidence="2" id="KW-1185">Reference proteome</keyword>
<sequence length="61" mass="7299">MRSANAPQDWREREKNVTRKQLEYFKRMRDRHGRKNPSDPNNYTGMYDKLIAECVAQLVGE</sequence>
<reference evidence="1" key="1">
    <citation type="submission" date="2024-01" db="EMBL/GenBank/DDBJ databases">
        <title>The diversity of rhizobia nodulating Mimosa spp. in eleven states of Brazil covering several biomes is determined by host plant, location, and edaphic factors.</title>
        <authorList>
            <person name="Rouws L."/>
            <person name="Barauna A."/>
            <person name="Beukes C."/>
            <person name="De Faria S.M."/>
            <person name="Gross E."/>
            <person name="Dos Reis Junior F.B."/>
            <person name="Simon M."/>
            <person name="Maluk M."/>
            <person name="Odee D.W."/>
            <person name="Kenicer G."/>
            <person name="Young J.P.W."/>
            <person name="Reis V.M."/>
            <person name="Zilli J."/>
            <person name="James E.K."/>
        </authorList>
    </citation>
    <scope>NUCLEOTIDE SEQUENCE</scope>
    <source>
        <strain evidence="1">JPY452</strain>
    </source>
</reference>
<organism evidence="1 2">
    <name type="scientific">Paraburkholderia unamae</name>
    <dbReference type="NCBI Taxonomy" id="219649"/>
    <lineage>
        <taxon>Bacteria</taxon>
        <taxon>Pseudomonadati</taxon>
        <taxon>Pseudomonadota</taxon>
        <taxon>Betaproteobacteria</taxon>
        <taxon>Burkholderiales</taxon>
        <taxon>Burkholderiaceae</taxon>
        <taxon>Paraburkholderia</taxon>
    </lineage>
</organism>
<comment type="caution">
    <text evidence="1">The sequence shown here is derived from an EMBL/GenBank/DDBJ whole genome shotgun (WGS) entry which is preliminary data.</text>
</comment>
<protein>
    <submittedName>
        <fullName evidence="1">Uncharacterized protein</fullName>
    </submittedName>
</protein>
<accession>A0ACC6RH92</accession>
<proteinExistence type="predicted"/>
<evidence type="ECO:0000313" key="2">
    <source>
        <dbReference type="Proteomes" id="UP001392318"/>
    </source>
</evidence>
<dbReference type="EMBL" id="JAYMRU010000007">
    <property type="protein sequence ID" value="MEM5400829.1"/>
    <property type="molecule type" value="Genomic_DNA"/>
</dbReference>
<name>A0ACC6RH92_9BURK</name>